<keyword evidence="2" id="KW-1133">Transmembrane helix</keyword>
<feature type="transmembrane region" description="Helical" evidence="2">
    <location>
        <begin position="82"/>
        <end position="104"/>
    </location>
</feature>
<feature type="region of interest" description="Disordered" evidence="1">
    <location>
        <begin position="1"/>
        <end position="51"/>
    </location>
</feature>
<dbReference type="Proteomes" id="UP001321473">
    <property type="component" value="Unassembled WGS sequence"/>
</dbReference>
<gene>
    <name evidence="3" type="ORF">V5799_009233</name>
</gene>
<dbReference type="EMBL" id="JARKHS020004596">
    <property type="protein sequence ID" value="KAK8784402.1"/>
    <property type="molecule type" value="Genomic_DNA"/>
</dbReference>
<organism evidence="3 4">
    <name type="scientific">Amblyomma americanum</name>
    <name type="common">Lone star tick</name>
    <dbReference type="NCBI Taxonomy" id="6943"/>
    <lineage>
        <taxon>Eukaryota</taxon>
        <taxon>Metazoa</taxon>
        <taxon>Ecdysozoa</taxon>
        <taxon>Arthropoda</taxon>
        <taxon>Chelicerata</taxon>
        <taxon>Arachnida</taxon>
        <taxon>Acari</taxon>
        <taxon>Parasitiformes</taxon>
        <taxon>Ixodida</taxon>
        <taxon>Ixodoidea</taxon>
        <taxon>Ixodidae</taxon>
        <taxon>Amblyomminae</taxon>
        <taxon>Amblyomma</taxon>
    </lineage>
</organism>
<keyword evidence="4" id="KW-1185">Reference proteome</keyword>
<comment type="caution">
    <text evidence="3">The sequence shown here is derived from an EMBL/GenBank/DDBJ whole genome shotgun (WGS) entry which is preliminary data.</text>
</comment>
<dbReference type="AlphaFoldDB" id="A0AAQ4FCB2"/>
<reference evidence="3 4" key="1">
    <citation type="journal article" date="2023" name="Arcadia Sci">
        <title>De novo assembly of a long-read Amblyomma americanum tick genome.</title>
        <authorList>
            <person name="Chou S."/>
            <person name="Poskanzer K.E."/>
            <person name="Rollins M."/>
            <person name="Thuy-Boun P.S."/>
        </authorList>
    </citation>
    <scope>NUCLEOTIDE SEQUENCE [LARGE SCALE GENOMIC DNA]</scope>
    <source>
        <strain evidence="3">F_SG_1</strain>
        <tissue evidence="3">Salivary glands</tissue>
    </source>
</reference>
<proteinExistence type="predicted"/>
<evidence type="ECO:0000313" key="3">
    <source>
        <dbReference type="EMBL" id="KAK8784402.1"/>
    </source>
</evidence>
<evidence type="ECO:0000256" key="1">
    <source>
        <dbReference type="SAM" id="MobiDB-lite"/>
    </source>
</evidence>
<keyword evidence="2" id="KW-0812">Transmembrane</keyword>
<evidence type="ECO:0000313" key="4">
    <source>
        <dbReference type="Proteomes" id="UP001321473"/>
    </source>
</evidence>
<keyword evidence="2" id="KW-0472">Membrane</keyword>
<sequence length="153" mass="16167">MRRFSAHNATGASERRRRSRPSPSGGRPSASGRPERSASCRPAQASPATAPRDVRRCFYSGALLVHARADVTSGTKPIVKDLVLGLLVLLSMTLMLTAALILVVSDDEENGDMAGTTAPEVTTTGTEAEVATPVALPLHADSDDKLIAHYTMN</sequence>
<accession>A0AAQ4FCB2</accession>
<feature type="compositionally biased region" description="Low complexity" evidence="1">
    <location>
        <begin position="21"/>
        <end position="32"/>
    </location>
</feature>
<name>A0AAQ4FCB2_AMBAM</name>
<evidence type="ECO:0000256" key="2">
    <source>
        <dbReference type="SAM" id="Phobius"/>
    </source>
</evidence>
<protein>
    <submittedName>
        <fullName evidence="3">Uncharacterized protein</fullName>
    </submittedName>
</protein>